<evidence type="ECO:0000313" key="2">
    <source>
        <dbReference type="Proteomes" id="UP000824533"/>
    </source>
</evidence>
<proteinExistence type="predicted"/>
<evidence type="ECO:0000313" key="1">
    <source>
        <dbReference type="EMBL" id="KAJ0176479.1"/>
    </source>
</evidence>
<dbReference type="Proteomes" id="UP000824533">
    <property type="component" value="Linkage Group LG13"/>
</dbReference>
<sequence>MNVMQRENLKNTKTALRSRNDLVRRDCSLGIRGKTVPAFPYTTTANRGASIPKYQFDNETTTSKKFTMGPPLEPLRTAKRRLLFSTSSKPESSSSGPRIQEPRRKQIILANDSAVGDTSNDMCTPRNKLTAIRYISSSSRGGYSGNRSARSTNTSIVEPSVILAISEGRGMARGEIGMAAIDLRHPHLVLCQFSDTLLYIHTMTKINFYNPIEIIVPNTFCEGVQPNQLYRKIKDQYPLVTVTPVQRRHFNEAMGRQNIQTLCAPQYSAVYLQVVEKFYALTAAAAVLKYVEQIQCLVFARESLKIEYYSSENTMLIDVRTATQLELVQPLVLSAGQTCCLLGVLGPTYTMGGIRALRAAILQPSCNKEFIEARLDAIQDLIDNDSGLMVDLQDVIKKLAEIDKILFLCVDNTNQTFDKFGEAQLNQTLLLKTTIEMVPKLNEALNSAASGRLRAIKMDLENPHYNELAERIKKIIQDDAHAERGAMGSFQRCFAVKPNINGLLDVARRTYSELIEDMQKVVDQLAEQHNLPLKLISNTIKGFHIVLPLAPKSRKDFRIEDLPEIFIQVQNSGASVRMTTEDLVVMDHQAKESLNEIQKMSNIVISTLLKELRPFMPSLYKLCEDVAELDILLALAQASTIGSYIRPQFNSYLEIRNSVHPLLDYYSQVTPIPNDIFASPEHNFTIITGPNMGGKSIYIKQIAIVQIMAQVGCFLPATNAVVRLCDRIFSRIGFNDSVELNASTYVLEIKEVQHILKGLTPSSLVLIDELCRGTSTQEGTSVAWAICEELIHSDAFTFFTTHFMYLTRLEDLYFNVVNRHASVEEKSETEGSLKKLVYLHKIEPGATKVDHYGLALAAQTSLPEETIKLANELAQLIEKYIKHQEITTPQQNYEKLLYKLNANIQHELRKDTNSEEIIKTLITNFKKENLQLVKTLMQNRNDDITIDVTGLQSYDHINNSQGGCESISKININYNQTNSSKSLLYDACKKSINEFSIADIESVNTIKTTNELVNSVMNVDISTNQSNDLDIEMRYDETHSKLVENTLMPNNTVVNGDYFSDEPLDFNYMRNQNKSIEADEFCPRLNTIRKDITNTSPENSQNYINDIEMPTDDSDCYPNINENTNYMKVNESIHSNIAEALTQVIATYSESDSNEEIKMIHSDEELILETVNEIRYDLLNDVSIQDIILTPPAEFRDLISL</sequence>
<accession>A0ACC1CXN9</accession>
<keyword evidence="2" id="KW-1185">Reference proteome</keyword>
<organism evidence="1 2">
    <name type="scientific">Dendrolimus kikuchii</name>
    <dbReference type="NCBI Taxonomy" id="765133"/>
    <lineage>
        <taxon>Eukaryota</taxon>
        <taxon>Metazoa</taxon>
        <taxon>Ecdysozoa</taxon>
        <taxon>Arthropoda</taxon>
        <taxon>Hexapoda</taxon>
        <taxon>Insecta</taxon>
        <taxon>Pterygota</taxon>
        <taxon>Neoptera</taxon>
        <taxon>Endopterygota</taxon>
        <taxon>Lepidoptera</taxon>
        <taxon>Glossata</taxon>
        <taxon>Ditrysia</taxon>
        <taxon>Bombycoidea</taxon>
        <taxon>Lasiocampidae</taxon>
        <taxon>Dendrolimus</taxon>
    </lineage>
</organism>
<gene>
    <name evidence="1" type="ORF">K1T71_007658</name>
</gene>
<reference evidence="1 2" key="1">
    <citation type="journal article" date="2021" name="Front. Genet.">
        <title>Chromosome-Level Genome Assembly Reveals Significant Gene Expansion in the Toll and IMD Signaling Pathways of Dendrolimus kikuchii.</title>
        <authorList>
            <person name="Zhou J."/>
            <person name="Wu P."/>
            <person name="Xiong Z."/>
            <person name="Liu N."/>
            <person name="Zhao N."/>
            <person name="Ji M."/>
            <person name="Qiu Y."/>
            <person name="Yang B."/>
        </authorList>
    </citation>
    <scope>NUCLEOTIDE SEQUENCE [LARGE SCALE GENOMIC DNA]</scope>
    <source>
        <strain evidence="1">Ann1</strain>
    </source>
</reference>
<protein>
    <submittedName>
        <fullName evidence="1">Uncharacterized protein</fullName>
    </submittedName>
</protein>
<dbReference type="EMBL" id="CM034399">
    <property type="protein sequence ID" value="KAJ0176479.1"/>
    <property type="molecule type" value="Genomic_DNA"/>
</dbReference>
<comment type="caution">
    <text evidence="1">The sequence shown here is derived from an EMBL/GenBank/DDBJ whole genome shotgun (WGS) entry which is preliminary data.</text>
</comment>
<name>A0ACC1CXN9_9NEOP</name>